<feature type="region of interest" description="Disordered" evidence="1">
    <location>
        <begin position="168"/>
        <end position="255"/>
    </location>
</feature>
<dbReference type="Proteomes" id="UP000077115">
    <property type="component" value="Unassembled WGS sequence"/>
</dbReference>
<proteinExistence type="predicted"/>
<dbReference type="VEuPathDB" id="FungiDB:BDEG_24287"/>
<gene>
    <name evidence="2" type="ORF">BDEG_24287</name>
</gene>
<organism evidence="2 3">
    <name type="scientific">Batrachochytrium dendrobatidis (strain JEL423)</name>
    <dbReference type="NCBI Taxonomy" id="403673"/>
    <lineage>
        <taxon>Eukaryota</taxon>
        <taxon>Fungi</taxon>
        <taxon>Fungi incertae sedis</taxon>
        <taxon>Chytridiomycota</taxon>
        <taxon>Chytridiomycota incertae sedis</taxon>
        <taxon>Chytridiomycetes</taxon>
        <taxon>Rhizophydiales</taxon>
        <taxon>Rhizophydiales incertae sedis</taxon>
        <taxon>Batrachochytrium</taxon>
    </lineage>
</organism>
<evidence type="ECO:0000313" key="3">
    <source>
        <dbReference type="Proteomes" id="UP000077115"/>
    </source>
</evidence>
<name>A0A177WKD5_BATDL</name>
<feature type="compositionally biased region" description="Polar residues" evidence="1">
    <location>
        <begin position="191"/>
        <end position="211"/>
    </location>
</feature>
<sequence length="255" mass="28953">MSGISSYTHHPPPYPQHSHDDHHNQHQQHDPPKSSYKSLQYESEPKHQFHQQKQSNHTQPIDSFQNHPYSHQSEYNPHYLMPIPYSSRSGLDQQVGYSPVKTYFSPPHAIPSSKFGNQKQYDTAALSAFDREKMTATFSENPGQESRLVADKQGGKLVQVKREVEWGGAAASGRNKPSTSNGSDVEERETINTLNLTTQYRNSKQGSSPARLTSRHSHNLNHSSRAHSHNHPSSREYSEKNPSQQGLDVFEKYTL</sequence>
<evidence type="ECO:0000256" key="1">
    <source>
        <dbReference type="SAM" id="MobiDB-lite"/>
    </source>
</evidence>
<evidence type="ECO:0000313" key="2">
    <source>
        <dbReference type="EMBL" id="OAJ40569.1"/>
    </source>
</evidence>
<reference evidence="2 3" key="2">
    <citation type="submission" date="2016-05" db="EMBL/GenBank/DDBJ databases">
        <title>Lineage-specific infection strategies underlie the spectrum of fungal disease in amphibians.</title>
        <authorList>
            <person name="Cuomo C.A."/>
            <person name="Farrer R.A."/>
            <person name="James T."/>
            <person name="Longcore J."/>
            <person name="Birren B."/>
        </authorList>
    </citation>
    <scope>NUCLEOTIDE SEQUENCE [LARGE SCALE GENOMIC DNA]</scope>
    <source>
        <strain evidence="2 3">JEL423</strain>
    </source>
</reference>
<feature type="compositionally biased region" description="Basic residues" evidence="1">
    <location>
        <begin position="213"/>
        <end position="232"/>
    </location>
</feature>
<dbReference type="EMBL" id="DS022304">
    <property type="protein sequence ID" value="OAJ40569.1"/>
    <property type="molecule type" value="Genomic_DNA"/>
</dbReference>
<dbReference type="AlphaFoldDB" id="A0A177WKD5"/>
<reference evidence="2 3" key="1">
    <citation type="submission" date="2006-10" db="EMBL/GenBank/DDBJ databases">
        <title>The Genome Sequence of Batrachochytrium dendrobatidis JEL423.</title>
        <authorList>
            <consortium name="The Broad Institute Genome Sequencing Platform"/>
            <person name="Birren B."/>
            <person name="Lander E."/>
            <person name="Galagan J."/>
            <person name="Cuomo C."/>
            <person name="Devon K."/>
            <person name="Jaffe D."/>
            <person name="Butler J."/>
            <person name="Alvarez P."/>
            <person name="Gnerre S."/>
            <person name="Grabherr M."/>
            <person name="Kleber M."/>
            <person name="Mauceli E."/>
            <person name="Brockman W."/>
            <person name="Young S."/>
            <person name="LaButti K."/>
            <person name="Sykes S."/>
            <person name="DeCaprio D."/>
            <person name="Crawford M."/>
            <person name="Koehrsen M."/>
            <person name="Engels R."/>
            <person name="Montgomery P."/>
            <person name="Pearson M."/>
            <person name="Howarth C."/>
            <person name="Larson L."/>
            <person name="White J."/>
            <person name="O'Leary S."/>
            <person name="Kodira C."/>
            <person name="Zeng Q."/>
            <person name="Yandava C."/>
            <person name="Alvarado L."/>
            <person name="Longcore J."/>
            <person name="James T."/>
        </authorList>
    </citation>
    <scope>NUCLEOTIDE SEQUENCE [LARGE SCALE GENOMIC DNA]</scope>
    <source>
        <strain evidence="2 3">JEL423</strain>
    </source>
</reference>
<feature type="region of interest" description="Disordered" evidence="1">
    <location>
        <begin position="1"/>
        <end position="81"/>
    </location>
</feature>
<accession>A0A177WKD5</accession>
<feature type="compositionally biased region" description="Polar residues" evidence="1">
    <location>
        <begin position="51"/>
        <end position="75"/>
    </location>
</feature>
<feature type="compositionally biased region" description="Basic and acidic residues" evidence="1">
    <location>
        <begin position="17"/>
        <end position="32"/>
    </location>
</feature>
<protein>
    <submittedName>
        <fullName evidence="2">Uncharacterized protein</fullName>
    </submittedName>
</protein>